<feature type="non-terminal residue" evidence="1">
    <location>
        <position position="22"/>
    </location>
</feature>
<dbReference type="AlphaFoldDB" id="A0A0F9G006"/>
<reference evidence="1" key="1">
    <citation type="journal article" date="2015" name="Nature">
        <title>Complex archaea that bridge the gap between prokaryotes and eukaryotes.</title>
        <authorList>
            <person name="Spang A."/>
            <person name="Saw J.H."/>
            <person name="Jorgensen S.L."/>
            <person name="Zaremba-Niedzwiedzka K."/>
            <person name="Martijn J."/>
            <person name="Lind A.E."/>
            <person name="van Eijk R."/>
            <person name="Schleper C."/>
            <person name="Guy L."/>
            <person name="Ettema T.J."/>
        </authorList>
    </citation>
    <scope>NUCLEOTIDE SEQUENCE</scope>
</reference>
<organism evidence="1">
    <name type="scientific">marine sediment metagenome</name>
    <dbReference type="NCBI Taxonomy" id="412755"/>
    <lineage>
        <taxon>unclassified sequences</taxon>
        <taxon>metagenomes</taxon>
        <taxon>ecological metagenomes</taxon>
    </lineage>
</organism>
<gene>
    <name evidence="1" type="ORF">LCGC14_2180370</name>
</gene>
<name>A0A0F9G006_9ZZZZ</name>
<sequence>MVTALEIARLLASGEGRRLIST</sequence>
<protein>
    <submittedName>
        <fullName evidence="1">Uncharacterized protein</fullName>
    </submittedName>
</protein>
<accession>A0A0F9G006</accession>
<dbReference type="EMBL" id="LAZR01028341">
    <property type="protein sequence ID" value="KKL62910.1"/>
    <property type="molecule type" value="Genomic_DNA"/>
</dbReference>
<proteinExistence type="predicted"/>
<comment type="caution">
    <text evidence="1">The sequence shown here is derived from an EMBL/GenBank/DDBJ whole genome shotgun (WGS) entry which is preliminary data.</text>
</comment>
<evidence type="ECO:0000313" key="1">
    <source>
        <dbReference type="EMBL" id="KKL62910.1"/>
    </source>
</evidence>